<sequence length="191" mass="21111">MIFQQPQFSPVIAVSSNQWSTGICGCFDDCNVCCFGIWCPFCFICSTASDFGEFFCLPLIDNCACTPPVSMALRASVRNRYGIQGGLASDCMYVTFCNICSWCQIARELKRRHTVHMVLNAQPAVLAIPPVVSAPKPVVTTQCLHQTNGASTELSESYKSFLKDEVQTAIFTHLPTLCDLLLSWWKYPGVA</sequence>
<evidence type="ECO:0000256" key="1">
    <source>
        <dbReference type="ARBA" id="ARBA00009024"/>
    </source>
</evidence>
<dbReference type="AlphaFoldDB" id="A0A7J6CWF0"/>
<dbReference type="InterPro" id="IPR006461">
    <property type="entry name" value="PLAC_motif_containing"/>
</dbReference>
<dbReference type="Proteomes" id="UP000579812">
    <property type="component" value="Unassembled WGS sequence"/>
</dbReference>
<dbReference type="NCBIfam" id="TIGR01571">
    <property type="entry name" value="A_thal_Cys_rich"/>
    <property type="match status" value="1"/>
</dbReference>
<evidence type="ECO:0000313" key="2">
    <source>
        <dbReference type="EMBL" id="KAF4111344.1"/>
    </source>
</evidence>
<evidence type="ECO:0000313" key="3">
    <source>
        <dbReference type="Proteomes" id="UP000579812"/>
    </source>
</evidence>
<organism evidence="2 3">
    <name type="scientific">Onychostoma macrolepis</name>
    <dbReference type="NCBI Taxonomy" id="369639"/>
    <lineage>
        <taxon>Eukaryota</taxon>
        <taxon>Metazoa</taxon>
        <taxon>Chordata</taxon>
        <taxon>Craniata</taxon>
        <taxon>Vertebrata</taxon>
        <taxon>Euteleostomi</taxon>
        <taxon>Actinopterygii</taxon>
        <taxon>Neopterygii</taxon>
        <taxon>Teleostei</taxon>
        <taxon>Ostariophysi</taxon>
        <taxon>Cypriniformes</taxon>
        <taxon>Cyprinidae</taxon>
        <taxon>Acrossocheilinae</taxon>
        <taxon>Onychostoma</taxon>
    </lineage>
</organism>
<dbReference type="EMBL" id="JAAMOB010000007">
    <property type="protein sequence ID" value="KAF4111344.1"/>
    <property type="molecule type" value="Genomic_DNA"/>
</dbReference>
<dbReference type="Pfam" id="PF04749">
    <property type="entry name" value="PLAC8"/>
    <property type="match status" value="1"/>
</dbReference>
<comment type="caution">
    <text evidence="2">The sequence shown here is derived from an EMBL/GenBank/DDBJ whole genome shotgun (WGS) entry which is preliminary data.</text>
</comment>
<proteinExistence type="inferred from homology"/>
<dbReference type="PANTHER" id="PTHR15907">
    <property type="entry name" value="DUF614 FAMILY PROTEIN-RELATED"/>
    <property type="match status" value="1"/>
</dbReference>
<accession>A0A7J6CWF0</accession>
<comment type="similarity">
    <text evidence="1">Belongs to the cornifelin family.</text>
</comment>
<name>A0A7J6CWF0_9TELE</name>
<keyword evidence="3" id="KW-1185">Reference proteome</keyword>
<protein>
    <submittedName>
        <fullName evidence="2">Uncharacterized protein</fullName>
    </submittedName>
</protein>
<gene>
    <name evidence="2" type="ORF">G5714_008375</name>
</gene>
<reference evidence="2 3" key="1">
    <citation type="submission" date="2020-04" db="EMBL/GenBank/DDBJ databases">
        <title>Chromosome-level genome assembly of a cyprinid fish Onychostoma macrolepis by integration of Nanopore Sequencing, Bionano and Hi-C technology.</title>
        <authorList>
            <person name="Wang D."/>
        </authorList>
    </citation>
    <scope>NUCLEOTIDE SEQUENCE [LARGE SCALE GENOMIC DNA]</scope>
    <source>
        <strain evidence="2">SWU-2019</strain>
        <tissue evidence="2">Muscle</tissue>
    </source>
</reference>